<feature type="non-terminal residue" evidence="1">
    <location>
        <position position="1"/>
    </location>
</feature>
<accession>A0A9D2JFP6</accession>
<dbReference type="EMBL" id="DXBO01000054">
    <property type="protein sequence ID" value="HIZ47873.1"/>
    <property type="molecule type" value="Genomic_DNA"/>
</dbReference>
<sequence length="73" mass="8450">PKQKTLGSKGRTFIRSCRTYSYVSGRFIFYQQKSYQIKNVPLLRSAKKTTHQLCSESELNEIRNGMTGVMPFL</sequence>
<dbReference type="AlphaFoldDB" id="A0A9D2JFP6"/>
<organism evidence="1 2">
    <name type="scientific">Candidatus Gemmiger excrementavium</name>
    <dbReference type="NCBI Taxonomy" id="2838608"/>
    <lineage>
        <taxon>Bacteria</taxon>
        <taxon>Bacillati</taxon>
        <taxon>Bacillota</taxon>
        <taxon>Clostridia</taxon>
        <taxon>Eubacteriales</taxon>
        <taxon>Gemmiger</taxon>
    </lineage>
</organism>
<proteinExistence type="predicted"/>
<reference evidence="1" key="1">
    <citation type="journal article" date="2021" name="PeerJ">
        <title>Extensive microbial diversity within the chicken gut microbiome revealed by metagenomics and culture.</title>
        <authorList>
            <person name="Gilroy R."/>
            <person name="Ravi A."/>
            <person name="Getino M."/>
            <person name="Pursley I."/>
            <person name="Horton D.L."/>
            <person name="Alikhan N.F."/>
            <person name="Baker D."/>
            <person name="Gharbi K."/>
            <person name="Hall N."/>
            <person name="Watson M."/>
            <person name="Adriaenssens E.M."/>
            <person name="Foster-Nyarko E."/>
            <person name="Jarju S."/>
            <person name="Secka A."/>
            <person name="Antonio M."/>
            <person name="Oren A."/>
            <person name="Chaudhuri R.R."/>
            <person name="La Ragione R."/>
            <person name="Hildebrand F."/>
            <person name="Pallen M.J."/>
        </authorList>
    </citation>
    <scope>NUCLEOTIDE SEQUENCE</scope>
    <source>
        <strain evidence="1">3436</strain>
    </source>
</reference>
<protein>
    <submittedName>
        <fullName evidence="1">Uncharacterized protein</fullName>
    </submittedName>
</protein>
<comment type="caution">
    <text evidence="1">The sequence shown here is derived from an EMBL/GenBank/DDBJ whole genome shotgun (WGS) entry which is preliminary data.</text>
</comment>
<evidence type="ECO:0000313" key="1">
    <source>
        <dbReference type="EMBL" id="HIZ47873.1"/>
    </source>
</evidence>
<name>A0A9D2JFP6_9FIRM</name>
<gene>
    <name evidence="1" type="ORF">H9810_04040</name>
</gene>
<reference evidence="1" key="2">
    <citation type="submission" date="2021-04" db="EMBL/GenBank/DDBJ databases">
        <authorList>
            <person name="Gilroy R."/>
        </authorList>
    </citation>
    <scope>NUCLEOTIDE SEQUENCE</scope>
    <source>
        <strain evidence="1">3436</strain>
    </source>
</reference>
<dbReference type="Proteomes" id="UP000824031">
    <property type="component" value="Unassembled WGS sequence"/>
</dbReference>
<evidence type="ECO:0000313" key="2">
    <source>
        <dbReference type="Proteomes" id="UP000824031"/>
    </source>
</evidence>